<dbReference type="RefSeq" id="WP_145243219.1">
    <property type="nucleotide sequence ID" value="NZ_CP036273.1"/>
</dbReference>
<evidence type="ECO:0000256" key="2">
    <source>
        <dbReference type="ARBA" id="ARBA00004686"/>
    </source>
</evidence>
<name>A0A517Y090_9BACT</name>
<evidence type="ECO:0000256" key="7">
    <source>
        <dbReference type="ARBA" id="ARBA00022598"/>
    </source>
</evidence>
<dbReference type="OrthoDB" id="9802507at2"/>
<dbReference type="InterPro" id="IPR010918">
    <property type="entry name" value="PurM-like_C_dom"/>
</dbReference>
<dbReference type="KEGG" id="uli:ETAA1_51090"/>
<evidence type="ECO:0000313" key="19">
    <source>
        <dbReference type="Proteomes" id="UP000319576"/>
    </source>
</evidence>
<dbReference type="InterPro" id="IPR036921">
    <property type="entry name" value="PurM-like_N_sf"/>
</dbReference>
<dbReference type="UniPathway" id="UPA00074">
    <property type="reaction ID" value="UER00129"/>
</dbReference>
<dbReference type="PANTHER" id="PTHR10520:SF12">
    <property type="entry name" value="TRIFUNCTIONAL PURINE BIOSYNTHETIC PROTEIN ADENOSINE-3"/>
    <property type="match status" value="1"/>
</dbReference>
<dbReference type="EMBL" id="CP036273">
    <property type="protein sequence ID" value="QDU23118.1"/>
    <property type="molecule type" value="Genomic_DNA"/>
</dbReference>
<dbReference type="HAMAP" id="MF_00741">
    <property type="entry name" value="AIRS"/>
    <property type="match status" value="1"/>
</dbReference>
<comment type="subcellular location">
    <subcellularLocation>
        <location evidence="1 15">Cytoplasm</location>
    </subcellularLocation>
</comment>
<dbReference type="GO" id="GO:0005829">
    <property type="term" value="C:cytosol"/>
    <property type="evidence" value="ECO:0007669"/>
    <property type="project" value="TreeGrafter"/>
</dbReference>
<dbReference type="PANTHER" id="PTHR10520">
    <property type="entry name" value="TRIFUNCTIONAL PURINE BIOSYNTHETIC PROTEIN ADENOSINE-3-RELATED"/>
    <property type="match status" value="1"/>
</dbReference>
<dbReference type="GO" id="GO:0004641">
    <property type="term" value="F:phosphoribosylformylglycinamidine cyclo-ligase activity"/>
    <property type="evidence" value="ECO:0007669"/>
    <property type="project" value="UniProtKB-UniRule"/>
</dbReference>
<dbReference type="Pfam" id="PF00586">
    <property type="entry name" value="AIRS"/>
    <property type="match status" value="1"/>
</dbReference>
<evidence type="ECO:0000256" key="11">
    <source>
        <dbReference type="ARBA" id="ARBA00031908"/>
    </source>
</evidence>
<comment type="similarity">
    <text evidence="3 15">Belongs to the AIR synthase family.</text>
</comment>
<comment type="pathway">
    <text evidence="2 15">Purine metabolism; IMP biosynthesis via de novo pathway; 5-amino-1-(5-phospho-D-ribosyl)imidazole from N(2)-formyl-N(1)-(5-phospho-D-ribosyl)glycinamide: step 2/2.</text>
</comment>
<evidence type="ECO:0000256" key="4">
    <source>
        <dbReference type="ARBA" id="ARBA00013047"/>
    </source>
</evidence>
<accession>A0A517Y090</accession>
<evidence type="ECO:0000256" key="1">
    <source>
        <dbReference type="ARBA" id="ARBA00004496"/>
    </source>
</evidence>
<dbReference type="FunFam" id="3.90.650.10:FF:000011">
    <property type="entry name" value="Phosphoribosylformylglycinamidine cyclo-ligase"/>
    <property type="match status" value="1"/>
</dbReference>
<keyword evidence="8 15" id="KW-0547">Nucleotide-binding</keyword>
<evidence type="ECO:0000259" key="16">
    <source>
        <dbReference type="Pfam" id="PF00586"/>
    </source>
</evidence>
<dbReference type="InterPro" id="IPR036676">
    <property type="entry name" value="PurM-like_C_sf"/>
</dbReference>
<evidence type="ECO:0000256" key="13">
    <source>
        <dbReference type="ARBA" id="ARBA00033093"/>
    </source>
</evidence>
<feature type="domain" description="PurM-like N-terminal" evidence="16">
    <location>
        <begin position="74"/>
        <end position="179"/>
    </location>
</feature>
<dbReference type="SUPFAM" id="SSF56042">
    <property type="entry name" value="PurM C-terminal domain-like"/>
    <property type="match status" value="1"/>
</dbReference>
<evidence type="ECO:0000256" key="9">
    <source>
        <dbReference type="ARBA" id="ARBA00022755"/>
    </source>
</evidence>
<evidence type="ECO:0000256" key="6">
    <source>
        <dbReference type="ARBA" id="ARBA00022490"/>
    </source>
</evidence>
<dbReference type="Pfam" id="PF02769">
    <property type="entry name" value="AIRS_C"/>
    <property type="match status" value="1"/>
</dbReference>
<evidence type="ECO:0000256" key="10">
    <source>
        <dbReference type="ARBA" id="ARBA00022840"/>
    </source>
</evidence>
<dbReference type="EC" id="6.3.3.1" evidence="4 15"/>
<organism evidence="18 19">
    <name type="scientific">Urbifossiella limnaea</name>
    <dbReference type="NCBI Taxonomy" id="2528023"/>
    <lineage>
        <taxon>Bacteria</taxon>
        <taxon>Pseudomonadati</taxon>
        <taxon>Planctomycetota</taxon>
        <taxon>Planctomycetia</taxon>
        <taxon>Gemmatales</taxon>
        <taxon>Gemmataceae</taxon>
        <taxon>Urbifossiella</taxon>
    </lineage>
</organism>
<evidence type="ECO:0000256" key="8">
    <source>
        <dbReference type="ARBA" id="ARBA00022741"/>
    </source>
</evidence>
<dbReference type="GO" id="GO:0004637">
    <property type="term" value="F:phosphoribosylamine-glycine ligase activity"/>
    <property type="evidence" value="ECO:0007669"/>
    <property type="project" value="TreeGrafter"/>
</dbReference>
<protein>
    <recommendedName>
        <fullName evidence="5 15">Phosphoribosylformylglycinamidine cyclo-ligase</fullName>
        <ecNumber evidence="4 15">6.3.3.1</ecNumber>
    </recommendedName>
    <alternativeName>
        <fullName evidence="12 15">AIR synthase</fullName>
    </alternativeName>
    <alternativeName>
        <fullName evidence="13 15">AIRS</fullName>
    </alternativeName>
    <alternativeName>
        <fullName evidence="11 15">Phosphoribosyl-aminoimidazole synthetase</fullName>
    </alternativeName>
</protein>
<keyword evidence="19" id="KW-1185">Reference proteome</keyword>
<comment type="catalytic activity">
    <reaction evidence="14 15">
        <text>2-formamido-N(1)-(5-O-phospho-beta-D-ribosyl)acetamidine + ATP = 5-amino-1-(5-phospho-beta-D-ribosyl)imidazole + ADP + phosphate + H(+)</text>
        <dbReference type="Rhea" id="RHEA:23032"/>
        <dbReference type="ChEBI" id="CHEBI:15378"/>
        <dbReference type="ChEBI" id="CHEBI:30616"/>
        <dbReference type="ChEBI" id="CHEBI:43474"/>
        <dbReference type="ChEBI" id="CHEBI:137981"/>
        <dbReference type="ChEBI" id="CHEBI:147287"/>
        <dbReference type="ChEBI" id="CHEBI:456216"/>
        <dbReference type="EC" id="6.3.3.1"/>
    </reaction>
</comment>
<evidence type="ECO:0000256" key="12">
    <source>
        <dbReference type="ARBA" id="ARBA00032931"/>
    </source>
</evidence>
<dbReference type="GO" id="GO:0005524">
    <property type="term" value="F:ATP binding"/>
    <property type="evidence" value="ECO:0007669"/>
    <property type="project" value="UniProtKB-KW"/>
</dbReference>
<evidence type="ECO:0000259" key="17">
    <source>
        <dbReference type="Pfam" id="PF02769"/>
    </source>
</evidence>
<keyword evidence="10 15" id="KW-0067">ATP-binding</keyword>
<evidence type="ECO:0000313" key="18">
    <source>
        <dbReference type="EMBL" id="QDU23118.1"/>
    </source>
</evidence>
<feature type="domain" description="PurM-like C-terminal" evidence="17">
    <location>
        <begin position="191"/>
        <end position="360"/>
    </location>
</feature>
<sequence length="366" mass="38907">MAEQWDYKKAGLDLGKYEDTIHRIQSHLARTQDRTRVLPPPFPPRKGGKGVGGFASLFDLDPSGLFSKKYEHPVLVTCTDGVGSKLKVAALARKFDTVGIDLVGMSVNDLICTGGEPLVFLDYIAMPADDPPMTEQLVKGIADGCVEAECSLVGGETAILPDFYQPGDFDMAGFCTGVVDKPEVIDGSRIEVGDAVIGLASSGLHSNGYSLVRKIVFDAAGLSVTDHVPELGKTVGEELLTPTRLYVKPVRRVLAHYPVKKKGVIHGLANITGGGLPDNLGRIMPPGCRVQVKAGSWPVPPVFGWLQRLGNVADAEMRRVFNGGVGFCVVAAPFFAASIVEQFEKLGVPAWVIGEVVAGEPGVDVG</sequence>
<dbReference type="Gene3D" id="3.90.650.10">
    <property type="entry name" value="PurM-like C-terminal domain"/>
    <property type="match status" value="1"/>
</dbReference>
<keyword evidence="7 15" id="KW-0436">Ligase</keyword>
<dbReference type="InterPro" id="IPR016188">
    <property type="entry name" value="PurM-like_N"/>
</dbReference>
<evidence type="ECO:0000256" key="5">
    <source>
        <dbReference type="ARBA" id="ARBA00020367"/>
    </source>
</evidence>
<dbReference type="CDD" id="cd02196">
    <property type="entry name" value="PurM"/>
    <property type="match status" value="1"/>
</dbReference>
<keyword evidence="9 15" id="KW-0658">Purine biosynthesis</keyword>
<reference evidence="18 19" key="1">
    <citation type="submission" date="2019-02" db="EMBL/GenBank/DDBJ databases">
        <title>Deep-cultivation of Planctomycetes and their phenomic and genomic characterization uncovers novel biology.</title>
        <authorList>
            <person name="Wiegand S."/>
            <person name="Jogler M."/>
            <person name="Boedeker C."/>
            <person name="Pinto D."/>
            <person name="Vollmers J."/>
            <person name="Rivas-Marin E."/>
            <person name="Kohn T."/>
            <person name="Peeters S.H."/>
            <person name="Heuer A."/>
            <person name="Rast P."/>
            <person name="Oberbeckmann S."/>
            <person name="Bunk B."/>
            <person name="Jeske O."/>
            <person name="Meyerdierks A."/>
            <person name="Storesund J.E."/>
            <person name="Kallscheuer N."/>
            <person name="Luecker S."/>
            <person name="Lage O.M."/>
            <person name="Pohl T."/>
            <person name="Merkel B.J."/>
            <person name="Hornburger P."/>
            <person name="Mueller R.-W."/>
            <person name="Bruemmer F."/>
            <person name="Labrenz M."/>
            <person name="Spormann A.M."/>
            <person name="Op den Camp H."/>
            <person name="Overmann J."/>
            <person name="Amann R."/>
            <person name="Jetten M.S.M."/>
            <person name="Mascher T."/>
            <person name="Medema M.H."/>
            <person name="Devos D.P."/>
            <person name="Kaster A.-K."/>
            <person name="Ovreas L."/>
            <person name="Rohde M."/>
            <person name="Galperin M.Y."/>
            <person name="Jogler C."/>
        </authorList>
    </citation>
    <scope>NUCLEOTIDE SEQUENCE [LARGE SCALE GENOMIC DNA]</scope>
    <source>
        <strain evidence="18 19">ETA_A1</strain>
    </source>
</reference>
<dbReference type="SUPFAM" id="SSF55326">
    <property type="entry name" value="PurM N-terminal domain-like"/>
    <property type="match status" value="1"/>
</dbReference>
<dbReference type="Gene3D" id="3.30.1330.10">
    <property type="entry name" value="PurM-like, N-terminal domain"/>
    <property type="match status" value="1"/>
</dbReference>
<proteinExistence type="inferred from homology"/>
<gene>
    <name evidence="15 18" type="primary">purM</name>
    <name evidence="18" type="ORF">ETAA1_51090</name>
</gene>
<dbReference type="AlphaFoldDB" id="A0A517Y090"/>
<evidence type="ECO:0000256" key="3">
    <source>
        <dbReference type="ARBA" id="ARBA00010280"/>
    </source>
</evidence>
<evidence type="ECO:0000256" key="15">
    <source>
        <dbReference type="HAMAP-Rule" id="MF_00741"/>
    </source>
</evidence>
<dbReference type="NCBIfam" id="TIGR00878">
    <property type="entry name" value="purM"/>
    <property type="match status" value="1"/>
</dbReference>
<dbReference type="GO" id="GO:0006189">
    <property type="term" value="P:'de novo' IMP biosynthetic process"/>
    <property type="evidence" value="ECO:0007669"/>
    <property type="project" value="UniProtKB-UniRule"/>
</dbReference>
<dbReference type="Proteomes" id="UP000319576">
    <property type="component" value="Chromosome"/>
</dbReference>
<evidence type="ECO:0000256" key="14">
    <source>
        <dbReference type="ARBA" id="ARBA00049057"/>
    </source>
</evidence>
<keyword evidence="6 15" id="KW-0963">Cytoplasm</keyword>
<dbReference type="GO" id="GO:0046084">
    <property type="term" value="P:adenine biosynthetic process"/>
    <property type="evidence" value="ECO:0007669"/>
    <property type="project" value="TreeGrafter"/>
</dbReference>
<dbReference type="InterPro" id="IPR004733">
    <property type="entry name" value="PurM_cligase"/>
</dbReference>